<dbReference type="GeneID" id="19942556"/>
<accession>T0S6H5</accession>
<proteinExistence type="predicted"/>
<dbReference type="InterPro" id="IPR036348">
    <property type="entry name" value="WIBG_N_sf"/>
</dbReference>
<dbReference type="PANTHER" id="PTHR22959">
    <property type="entry name" value="PYM PROTEIN"/>
    <property type="match status" value="1"/>
</dbReference>
<dbReference type="eggNOG" id="ENOG502S45V">
    <property type="taxonomic scope" value="Eukaryota"/>
</dbReference>
<name>T0S6H5_SAPDV</name>
<evidence type="ECO:0000313" key="3">
    <source>
        <dbReference type="EMBL" id="EQC40758.1"/>
    </source>
</evidence>
<dbReference type="Proteomes" id="UP000030762">
    <property type="component" value="Unassembled WGS sequence"/>
</dbReference>
<dbReference type="OMA" id="DEQPMYR"/>
<evidence type="ECO:0000259" key="2">
    <source>
        <dbReference type="SMART" id="SM01273"/>
    </source>
</evidence>
<feature type="compositionally biased region" description="Basic and acidic residues" evidence="1">
    <location>
        <begin position="78"/>
        <end position="90"/>
    </location>
</feature>
<dbReference type="RefSeq" id="XP_008605602.1">
    <property type="nucleotide sequence ID" value="XM_008607380.1"/>
</dbReference>
<dbReference type="OrthoDB" id="21625at2759"/>
<dbReference type="SMART" id="SM01273">
    <property type="entry name" value="Mago-bind"/>
    <property type="match status" value="2"/>
</dbReference>
<reference evidence="3 4" key="1">
    <citation type="submission" date="2012-04" db="EMBL/GenBank/DDBJ databases">
        <title>The Genome Sequence of Saprolegnia declina VS20.</title>
        <authorList>
            <consortium name="The Broad Institute Genome Sequencing Platform"/>
            <person name="Russ C."/>
            <person name="Nusbaum C."/>
            <person name="Tyler B."/>
            <person name="van West P."/>
            <person name="Dieguez-Uribeondo J."/>
            <person name="de Bruijn I."/>
            <person name="Tripathy S."/>
            <person name="Jiang R."/>
            <person name="Young S.K."/>
            <person name="Zeng Q."/>
            <person name="Gargeya S."/>
            <person name="Fitzgerald M."/>
            <person name="Haas B."/>
            <person name="Abouelleil A."/>
            <person name="Alvarado L."/>
            <person name="Arachchi H.M."/>
            <person name="Berlin A."/>
            <person name="Chapman S.B."/>
            <person name="Goldberg J."/>
            <person name="Griggs A."/>
            <person name="Gujja S."/>
            <person name="Hansen M."/>
            <person name="Howarth C."/>
            <person name="Imamovic A."/>
            <person name="Larimer J."/>
            <person name="McCowen C."/>
            <person name="Montmayeur A."/>
            <person name="Murphy C."/>
            <person name="Neiman D."/>
            <person name="Pearson M."/>
            <person name="Priest M."/>
            <person name="Roberts A."/>
            <person name="Saif S."/>
            <person name="Shea T."/>
            <person name="Sisk P."/>
            <person name="Sykes S."/>
            <person name="Wortman J."/>
            <person name="Nusbaum C."/>
            <person name="Birren B."/>
        </authorList>
    </citation>
    <scope>NUCLEOTIDE SEQUENCE [LARGE SCALE GENOMIC DNA]</scope>
    <source>
        <strain evidence="3 4">VS20</strain>
    </source>
</reference>
<sequence length="237" mass="26433">MEARRLPLGAMAKDDGSVVVPESRRADGSVRKEIRIRKGYVPQDEQPVYRPRGRRERDAPTSAVADLAAGISSISLANEEKTSVDAKRHDEDEEKPAPTSLQQRARQLPIGAVETASGDVIIPSSQRPDGTFRKEIKVRKGYVPQDEQPMYRPRALRNAVDSEASQSVRPTDTPSRDEKPRPRSRPQASHPRPQRTSERTTPREAWAREPPASTVSTPPPTSTLPASHPNRRRHIEL</sequence>
<gene>
    <name evidence="3" type="ORF">SDRG_01829</name>
</gene>
<feature type="compositionally biased region" description="Basic and acidic residues" evidence="1">
    <location>
        <begin position="12"/>
        <end position="33"/>
    </location>
</feature>
<feature type="compositionally biased region" description="Polar residues" evidence="1">
    <location>
        <begin position="163"/>
        <end position="173"/>
    </location>
</feature>
<dbReference type="GO" id="GO:0003723">
    <property type="term" value="F:RNA binding"/>
    <property type="evidence" value="ECO:0007669"/>
    <property type="project" value="TreeGrafter"/>
</dbReference>
<dbReference type="PANTHER" id="PTHR22959:SF0">
    <property type="entry name" value="PARTNER OF Y14 AND MAGO"/>
    <property type="match status" value="1"/>
</dbReference>
<keyword evidence="4" id="KW-1185">Reference proteome</keyword>
<dbReference type="InterPro" id="IPR039333">
    <property type="entry name" value="PYM1"/>
</dbReference>
<protein>
    <recommendedName>
        <fullName evidence="2">WIBG Mago-binding domain-containing protein</fullName>
    </recommendedName>
</protein>
<dbReference type="SUPFAM" id="SSF101931">
    <property type="entry name" value="Pym (Within the bgcn gene intron protein, WIBG), N-terminal domain"/>
    <property type="match status" value="2"/>
</dbReference>
<feature type="domain" description="WIBG Mago-binding" evidence="2">
    <location>
        <begin position="118"/>
        <end position="144"/>
    </location>
</feature>
<dbReference type="GO" id="GO:1903259">
    <property type="term" value="P:exon-exon junction complex disassembly"/>
    <property type="evidence" value="ECO:0007669"/>
    <property type="project" value="InterPro"/>
</dbReference>
<organism evidence="3 4">
    <name type="scientific">Saprolegnia diclina (strain VS20)</name>
    <dbReference type="NCBI Taxonomy" id="1156394"/>
    <lineage>
        <taxon>Eukaryota</taxon>
        <taxon>Sar</taxon>
        <taxon>Stramenopiles</taxon>
        <taxon>Oomycota</taxon>
        <taxon>Saprolegniomycetes</taxon>
        <taxon>Saprolegniales</taxon>
        <taxon>Saprolegniaceae</taxon>
        <taxon>Saprolegnia</taxon>
    </lineage>
</organism>
<dbReference type="EMBL" id="JH767135">
    <property type="protein sequence ID" value="EQC40758.1"/>
    <property type="molecule type" value="Genomic_DNA"/>
</dbReference>
<dbReference type="VEuPathDB" id="FungiDB:SDRG_01829"/>
<dbReference type="Pfam" id="PF09282">
    <property type="entry name" value="Mago-bind"/>
    <property type="match status" value="2"/>
</dbReference>
<feature type="region of interest" description="Disordered" evidence="1">
    <location>
        <begin position="1"/>
        <end position="237"/>
    </location>
</feature>
<dbReference type="InParanoid" id="T0S6H5"/>
<feature type="domain" description="WIBG Mago-binding" evidence="2">
    <location>
        <begin position="16"/>
        <end position="42"/>
    </location>
</feature>
<dbReference type="AlphaFoldDB" id="T0S6H5"/>
<dbReference type="GO" id="GO:0035145">
    <property type="term" value="C:exon-exon junction complex"/>
    <property type="evidence" value="ECO:0007669"/>
    <property type="project" value="TreeGrafter"/>
</dbReference>
<feature type="compositionally biased region" description="Basic and acidic residues" evidence="1">
    <location>
        <begin position="195"/>
        <end position="207"/>
    </location>
</feature>
<dbReference type="STRING" id="1156394.T0S6H5"/>
<dbReference type="InterPro" id="IPR015362">
    <property type="entry name" value="WIBG_mago-bd"/>
</dbReference>
<evidence type="ECO:0000256" key="1">
    <source>
        <dbReference type="SAM" id="MobiDB-lite"/>
    </source>
</evidence>
<evidence type="ECO:0000313" key="4">
    <source>
        <dbReference type="Proteomes" id="UP000030762"/>
    </source>
</evidence>
<dbReference type="GO" id="GO:0005737">
    <property type="term" value="C:cytoplasm"/>
    <property type="evidence" value="ECO:0007669"/>
    <property type="project" value="TreeGrafter"/>
</dbReference>